<feature type="compositionally biased region" description="Basic residues" evidence="1">
    <location>
        <begin position="275"/>
        <end position="284"/>
    </location>
</feature>
<feature type="compositionally biased region" description="Basic and acidic residues" evidence="1">
    <location>
        <begin position="249"/>
        <end position="268"/>
    </location>
</feature>
<dbReference type="InterPro" id="IPR005123">
    <property type="entry name" value="Oxoglu/Fe-dep_dioxygenase_dom"/>
</dbReference>
<protein>
    <recommendedName>
        <fullName evidence="2">Fe2OG dioxygenase domain-containing protein</fullName>
    </recommendedName>
</protein>
<gene>
    <name evidence="3" type="ORF">TrCOL_g10818</name>
</gene>
<evidence type="ECO:0000313" key="3">
    <source>
        <dbReference type="EMBL" id="GMI48377.1"/>
    </source>
</evidence>
<name>A0A9W7GQW5_9STRA</name>
<dbReference type="EMBL" id="BRYA01000389">
    <property type="protein sequence ID" value="GMI48377.1"/>
    <property type="molecule type" value="Genomic_DNA"/>
</dbReference>
<evidence type="ECO:0000256" key="1">
    <source>
        <dbReference type="SAM" id="MobiDB-lite"/>
    </source>
</evidence>
<evidence type="ECO:0000259" key="2">
    <source>
        <dbReference type="PROSITE" id="PS51471"/>
    </source>
</evidence>
<accession>A0A9W7GQW5</accession>
<evidence type="ECO:0000313" key="4">
    <source>
        <dbReference type="Proteomes" id="UP001165065"/>
    </source>
</evidence>
<dbReference type="Gene3D" id="2.60.120.590">
    <property type="entry name" value="Alpha-ketoglutarate-dependent dioxygenase AlkB-like"/>
    <property type="match status" value="1"/>
</dbReference>
<organism evidence="3 4">
    <name type="scientific">Triparma columacea</name>
    <dbReference type="NCBI Taxonomy" id="722753"/>
    <lineage>
        <taxon>Eukaryota</taxon>
        <taxon>Sar</taxon>
        <taxon>Stramenopiles</taxon>
        <taxon>Ochrophyta</taxon>
        <taxon>Bolidophyceae</taxon>
        <taxon>Parmales</taxon>
        <taxon>Triparmaceae</taxon>
        <taxon>Triparma</taxon>
    </lineage>
</organism>
<dbReference type="InterPro" id="IPR037151">
    <property type="entry name" value="AlkB-like_sf"/>
</dbReference>
<dbReference type="SUPFAM" id="SSF51197">
    <property type="entry name" value="Clavaminate synthase-like"/>
    <property type="match status" value="1"/>
</dbReference>
<dbReference type="OrthoDB" id="10473929at2759"/>
<feature type="domain" description="Fe2OG dioxygenase" evidence="2">
    <location>
        <begin position="125"/>
        <end position="240"/>
    </location>
</feature>
<dbReference type="AlphaFoldDB" id="A0A9W7GQW5"/>
<keyword evidence="4" id="KW-1185">Reference proteome</keyword>
<dbReference type="InterPro" id="IPR027450">
    <property type="entry name" value="AlkB-like"/>
</dbReference>
<dbReference type="Pfam" id="PF13532">
    <property type="entry name" value="2OG-FeII_Oxy_2"/>
    <property type="match status" value="1"/>
</dbReference>
<sequence length="297" mass="32310">MDETDTETDSLTGCRYHPTFLSSTESLRSRASSLNYEFESGNQTCKSTKKVSKATFSIRRSSPPRQADYYWGQHYADVMRAEPMPPFLLDVRSDIMKLLNVPDFSPITVEPPAISYGKVGDSVPSLNSCIVNLYNGDDSVVTPHHDGQAGSTPGAQKAVVAGTSIYSLTACDEGAERKIQLYAPQPGSTKPGKVVYEKELANGSLFELPAAANGAYKHGIPKAPKGVVGARYAFIFRTVVEVEMSVLEERKREGDRKLAEKAGKRGGEGESGGGKRPRKGKKRGPTSLRQDKQMNVD</sequence>
<reference evidence="4" key="1">
    <citation type="journal article" date="2023" name="Commun. Biol.">
        <title>Genome analysis of Parmales, the sister group of diatoms, reveals the evolutionary specialization of diatoms from phago-mixotrophs to photoautotrophs.</title>
        <authorList>
            <person name="Ban H."/>
            <person name="Sato S."/>
            <person name="Yoshikawa S."/>
            <person name="Yamada K."/>
            <person name="Nakamura Y."/>
            <person name="Ichinomiya M."/>
            <person name="Sato N."/>
            <person name="Blanc-Mathieu R."/>
            <person name="Endo H."/>
            <person name="Kuwata A."/>
            <person name="Ogata H."/>
        </authorList>
    </citation>
    <scope>NUCLEOTIDE SEQUENCE [LARGE SCALE GENOMIC DNA]</scope>
</reference>
<dbReference type="Proteomes" id="UP001165065">
    <property type="component" value="Unassembled WGS sequence"/>
</dbReference>
<proteinExistence type="predicted"/>
<feature type="region of interest" description="Disordered" evidence="1">
    <location>
        <begin position="249"/>
        <end position="297"/>
    </location>
</feature>
<comment type="caution">
    <text evidence="3">The sequence shown here is derived from an EMBL/GenBank/DDBJ whole genome shotgun (WGS) entry which is preliminary data.</text>
</comment>
<dbReference type="PROSITE" id="PS51471">
    <property type="entry name" value="FE2OG_OXY"/>
    <property type="match status" value="1"/>
</dbReference>